<accession>A0A6J8A0J7</accession>
<keyword evidence="3" id="KW-1185">Reference proteome</keyword>
<gene>
    <name evidence="2" type="ORF">MCOR_1761</name>
</gene>
<dbReference type="SUPFAM" id="SSF52266">
    <property type="entry name" value="SGNH hydrolase"/>
    <property type="match status" value="1"/>
</dbReference>
<evidence type="ECO:0008006" key="4">
    <source>
        <dbReference type="Google" id="ProtNLM"/>
    </source>
</evidence>
<dbReference type="Gene3D" id="3.40.50.1110">
    <property type="entry name" value="SGNH hydrolase"/>
    <property type="match status" value="1"/>
</dbReference>
<feature type="region of interest" description="Disordered" evidence="1">
    <location>
        <begin position="1"/>
        <end position="44"/>
    </location>
</feature>
<dbReference type="OrthoDB" id="6090347at2759"/>
<proteinExistence type="predicted"/>
<dbReference type="CDD" id="cd00229">
    <property type="entry name" value="SGNH_hydrolase"/>
    <property type="match status" value="1"/>
</dbReference>
<organism evidence="2 3">
    <name type="scientific">Mytilus coruscus</name>
    <name type="common">Sea mussel</name>
    <dbReference type="NCBI Taxonomy" id="42192"/>
    <lineage>
        <taxon>Eukaryota</taxon>
        <taxon>Metazoa</taxon>
        <taxon>Spiralia</taxon>
        <taxon>Lophotrochozoa</taxon>
        <taxon>Mollusca</taxon>
        <taxon>Bivalvia</taxon>
        <taxon>Autobranchia</taxon>
        <taxon>Pteriomorphia</taxon>
        <taxon>Mytilida</taxon>
        <taxon>Mytiloidea</taxon>
        <taxon>Mytilidae</taxon>
        <taxon>Mytilinae</taxon>
        <taxon>Mytilus</taxon>
    </lineage>
</organism>
<feature type="compositionally biased region" description="Basic residues" evidence="1">
    <location>
        <begin position="1"/>
        <end position="11"/>
    </location>
</feature>
<dbReference type="AlphaFoldDB" id="A0A6J8A0J7"/>
<dbReference type="InterPro" id="IPR036514">
    <property type="entry name" value="SGNH_hydro_sf"/>
</dbReference>
<dbReference type="Proteomes" id="UP000507470">
    <property type="component" value="Unassembled WGS sequence"/>
</dbReference>
<protein>
    <recommendedName>
        <fullName evidence="4">SGNH hydrolase-type esterase domain-containing protein</fullName>
    </recommendedName>
</protein>
<name>A0A6J8A0J7_MYTCO</name>
<evidence type="ECO:0000313" key="3">
    <source>
        <dbReference type="Proteomes" id="UP000507470"/>
    </source>
</evidence>
<reference evidence="2 3" key="1">
    <citation type="submission" date="2020-06" db="EMBL/GenBank/DDBJ databases">
        <authorList>
            <person name="Li R."/>
            <person name="Bekaert M."/>
        </authorList>
    </citation>
    <scope>NUCLEOTIDE SEQUENCE [LARGE SCALE GENOMIC DNA]</scope>
    <source>
        <strain evidence="3">wild</strain>
    </source>
</reference>
<evidence type="ECO:0000256" key="1">
    <source>
        <dbReference type="SAM" id="MobiDB-lite"/>
    </source>
</evidence>
<dbReference type="EMBL" id="CACVKT020000361">
    <property type="protein sequence ID" value="CAC5358547.1"/>
    <property type="molecule type" value="Genomic_DNA"/>
</dbReference>
<evidence type="ECO:0000313" key="2">
    <source>
        <dbReference type="EMBL" id="CAC5358547.1"/>
    </source>
</evidence>
<sequence>MKPPKRPRNVPKKVSQQPAGLAKKFRKGKVPSTRGELSESQNTTGIVQVSRTATGSNLSIASGPVINIVADAHQDAPFVPFGIQDEMDIESPNCNEENALDRRGGALLPLTPQPGPSGMKSPANNNLGMLTVSNEFVSHGSADSGSLDTRLQVDQSPSYISSVFDPISSHIPVKIKEKIWNGYTHLHSLGNSPINVDEVKKALINYPHQEVARDLIQGLEAGFKLKYSGPRLPMDIDYKEMNGEKATIARDKILKEINLGSKAIWFVGSSIVYWAQTNAKTRNGGPNIGLQSRGVYIRWFGKRGMLWNEFNANVSHAGNKFSPPAMIVIQLGSNDLVKVKTLELIQNIERDILRLHLLLPNTRIVWSEMLMRRYWHGAKDGKAIERSRKRVIFSINNYVLNDGHCVIQHPNIRAREMNLYRFDGTHLSDIGYDI</sequence>